<sequence>MKKVLLSILVLATATLTFAQKKKEVVPIVKSDSIPPKPAKPPTGPKKYQDLITEKAISKPGLFTVHKIDEKWYLEIPDSIMKREIMAITRFSKAAGGGNIYGGEEANEQTISWERGPKDNVFLRVITTISVADSTNQIYKAVTNSNLNPIAAAFEIKALGKDSTSVIIDVTDFFNGDNQVINIDPSGKKFLNLANLASDRSYIKTINSYPINIEVKTVKTYNSYPNLGFGSSPFPSATLPAAYAAGAVTFEMNTSFILLPKTPMTRRYFDPRVGYFADYYTVFSDNQQKVQEDVFVTRWRLEPKEEDLDKFKRGELVEPKKPIIYYIDPATPKQWRPYLIAGVNDWQKAFEKAGFRNAIMAKEWPENDTTMSLEDARYSVLRYFASDIENAYGPNVHDPRSGEILESHIGWYHNVMQLLHDWYFIQTAAVDPKARTMNFDDSLMGQLIRFVSSHEVGHTLGLRHNMGSSSKTPVELLRNKAWVEANGHTASIMDYARFNYVAQPEDNISEVGLFPRIGAYDKWAIQWGYTPTNAKDAKEDAKITNKWIIDSLSANPRLWFGTETNPFDPRSQTEDLSDNNVKASEYGIKNLQRIVPNLNTWTKEEADKYDNLYNMYNQVTTQFSRYMGHVLKNVGGIYETPKSVEQQGDVYEPTPKTMQQDAVGFLNKQLFTTPNWLLDKSLLNKFSNPVAAETVGNIQTNILNSLISSSRLNRLAITANRFGAANTYAAEDLLNDVKKGVWSELSTKKPIDNLRRNLQKSYAETLMAIINPATPAASGFTLAGFGSINIKNTDIPSIVRAHLTSLRADILAAIPGTTDKLSKYHLQDVAERIKRALEPK</sequence>
<evidence type="ECO:0000256" key="1">
    <source>
        <dbReference type="SAM" id="SignalP"/>
    </source>
</evidence>
<dbReference type="Gene3D" id="3.40.390.10">
    <property type="entry name" value="Collagenase (Catalytic Domain)"/>
    <property type="match status" value="1"/>
</dbReference>
<feature type="domain" description="DUF5118" evidence="4">
    <location>
        <begin position="45"/>
        <end position="93"/>
    </location>
</feature>
<evidence type="ECO:0000259" key="3">
    <source>
        <dbReference type="Pfam" id="PF17148"/>
    </source>
</evidence>
<gene>
    <name evidence="5" type="ORF">GD597_09710</name>
</gene>
<feature type="chain" id="PRO_5035227113" evidence="1">
    <location>
        <begin position="20"/>
        <end position="840"/>
    </location>
</feature>
<dbReference type="EMBL" id="WHPF01000006">
    <property type="protein sequence ID" value="NNV55735.1"/>
    <property type="molecule type" value="Genomic_DNA"/>
</dbReference>
<protein>
    <submittedName>
        <fullName evidence="5">DUF5117 domain-containing protein</fullName>
    </submittedName>
</protein>
<dbReference type="Pfam" id="PF16313">
    <property type="entry name" value="DUF4953"/>
    <property type="match status" value="1"/>
</dbReference>
<dbReference type="InterPro" id="IPR033413">
    <property type="entry name" value="DUF5117"/>
</dbReference>
<keyword evidence="6" id="KW-1185">Reference proteome</keyword>
<feature type="domain" description="DUF5117" evidence="3">
    <location>
        <begin position="103"/>
        <end position="304"/>
    </location>
</feature>
<dbReference type="InterPro" id="IPR033428">
    <property type="entry name" value="DUF5118"/>
</dbReference>
<dbReference type="PANTHER" id="PTHR38478">
    <property type="entry name" value="PEPTIDASE M1A AND M12B"/>
    <property type="match status" value="1"/>
</dbReference>
<evidence type="ECO:0000313" key="5">
    <source>
        <dbReference type="EMBL" id="NNV55735.1"/>
    </source>
</evidence>
<dbReference type="InterPro" id="IPR024079">
    <property type="entry name" value="MetalloPept_cat_dom_sf"/>
</dbReference>
<comment type="caution">
    <text evidence="5">The sequence shown here is derived from an EMBL/GenBank/DDBJ whole genome shotgun (WGS) entry which is preliminary data.</text>
</comment>
<evidence type="ECO:0000259" key="2">
    <source>
        <dbReference type="Pfam" id="PF16313"/>
    </source>
</evidence>
<reference evidence="5" key="1">
    <citation type="submission" date="2019-10" db="EMBL/GenBank/DDBJ databases">
        <title>Draft genome sequence of Panacibacter sp. KCS-6.</title>
        <authorList>
            <person name="Yim K.J."/>
        </authorList>
    </citation>
    <scope>NUCLEOTIDE SEQUENCE</scope>
    <source>
        <strain evidence="5">KCS-6</strain>
    </source>
</reference>
<evidence type="ECO:0000313" key="6">
    <source>
        <dbReference type="Proteomes" id="UP000598971"/>
    </source>
</evidence>
<feature type="domain" description="EcxA zinc-binding" evidence="2">
    <location>
        <begin position="437"/>
        <end position="747"/>
    </location>
</feature>
<feature type="signal peptide" evidence="1">
    <location>
        <begin position="1"/>
        <end position="19"/>
    </location>
</feature>
<dbReference type="Pfam" id="PF17148">
    <property type="entry name" value="DUF5117"/>
    <property type="match status" value="1"/>
</dbReference>
<dbReference type="AlphaFoldDB" id="A0A8J8FDK1"/>
<dbReference type="CDD" id="cd04276">
    <property type="entry name" value="ZnMc_MMP_like_2"/>
    <property type="match status" value="1"/>
</dbReference>
<dbReference type="GO" id="GO:0008237">
    <property type="term" value="F:metallopeptidase activity"/>
    <property type="evidence" value="ECO:0007669"/>
    <property type="project" value="InterPro"/>
</dbReference>
<dbReference type="SUPFAM" id="SSF55486">
    <property type="entry name" value="Metalloproteases ('zincins'), catalytic domain"/>
    <property type="match status" value="1"/>
</dbReference>
<accession>A0A8J8FDK1</accession>
<organism evidence="5 6">
    <name type="scientific">Limnovirga soli</name>
    <dbReference type="NCBI Taxonomy" id="2656915"/>
    <lineage>
        <taxon>Bacteria</taxon>
        <taxon>Pseudomonadati</taxon>
        <taxon>Bacteroidota</taxon>
        <taxon>Chitinophagia</taxon>
        <taxon>Chitinophagales</taxon>
        <taxon>Chitinophagaceae</taxon>
        <taxon>Limnovirga</taxon>
    </lineage>
</organism>
<dbReference type="InterPro" id="IPR032534">
    <property type="entry name" value="EcxA_zinc-bd"/>
</dbReference>
<dbReference type="Pfam" id="PF17162">
    <property type="entry name" value="DUF5118"/>
    <property type="match status" value="1"/>
</dbReference>
<evidence type="ECO:0000259" key="4">
    <source>
        <dbReference type="Pfam" id="PF17162"/>
    </source>
</evidence>
<proteinExistence type="predicted"/>
<dbReference type="PANTHER" id="PTHR38478:SF1">
    <property type="entry name" value="ZINC DEPENDENT METALLOPROTEASE DOMAIN LIPOPROTEIN"/>
    <property type="match status" value="1"/>
</dbReference>
<dbReference type="RefSeq" id="WP_171607666.1">
    <property type="nucleotide sequence ID" value="NZ_WHPF01000006.1"/>
</dbReference>
<name>A0A8J8FDK1_9BACT</name>
<keyword evidence="1" id="KW-0732">Signal</keyword>
<dbReference type="InterPro" id="IPR034032">
    <property type="entry name" value="Zn_MMP-like_bac"/>
</dbReference>
<dbReference type="Proteomes" id="UP000598971">
    <property type="component" value="Unassembled WGS sequence"/>
</dbReference>